<accession>A0A5N5LRA7</accession>
<proteinExistence type="predicted"/>
<evidence type="ECO:0000313" key="3">
    <source>
        <dbReference type="Proteomes" id="UP000326939"/>
    </source>
</evidence>
<feature type="compositionally biased region" description="Polar residues" evidence="1">
    <location>
        <begin position="1"/>
        <end position="10"/>
    </location>
</feature>
<name>A0A5N5LRA7_9ROSI</name>
<dbReference type="Proteomes" id="UP000326939">
    <property type="component" value="Chromosome 8"/>
</dbReference>
<sequence length="561" mass="62915">MILRSSSTPATGPLFSPFSDGPNRDFDAVKNTHTNHTKHHPVFHDHKLSLPHVLQHLNLTPSLGRSSSSPMSELDQEKGSSRIKGLRKASSDSSLKSLVYTSSCDQEEFRNSSIFSKKSQYRDHKRMLHSSPSLSMFNKNGLEDERHNGADVGREEELMRTITIGETIESIGSGDFRFGKKSTGLIEEEGEKEQEQDSNGIENFNIEEVREPVSPPLYLAAGLGIDDIDFGGDSGGGGVFHLSFPNFDEGDDVEQYYKRMINEYPFHPLLLSNYAQLLQSKGDLHGAEEYYRLATLAAPSDGEILMQYAKLEWELNHDQDRALINFERAVQAAPQDSNVLAAYASFLWEIEAGGEGDKFQPEYILVPLSLLGHKFVNAFILPSEHHSDLEDHAASDAEKDHDAEEYYRAMVEANPCNSLVLRNYAEFLYQLFSAFRVASHVKLKKAGSVAQRLLCKFLSKRDLKGAEEYYSRAILADPGDGEILSQYAKLVWEIYSDHEKALCYFEQSIQATPADSYVLAAYASFLWETEENVDDSTSQFQMPNHSEGAVADANAQVHHKY</sequence>
<dbReference type="SUPFAM" id="SSF48452">
    <property type="entry name" value="TPR-like"/>
    <property type="match status" value="1"/>
</dbReference>
<organism evidence="2 3">
    <name type="scientific">Salix brachista</name>
    <dbReference type="NCBI Taxonomy" id="2182728"/>
    <lineage>
        <taxon>Eukaryota</taxon>
        <taxon>Viridiplantae</taxon>
        <taxon>Streptophyta</taxon>
        <taxon>Embryophyta</taxon>
        <taxon>Tracheophyta</taxon>
        <taxon>Spermatophyta</taxon>
        <taxon>Magnoliopsida</taxon>
        <taxon>eudicotyledons</taxon>
        <taxon>Gunneridae</taxon>
        <taxon>Pentapetalae</taxon>
        <taxon>rosids</taxon>
        <taxon>fabids</taxon>
        <taxon>Malpighiales</taxon>
        <taxon>Salicaceae</taxon>
        <taxon>Saliceae</taxon>
        <taxon>Salix</taxon>
    </lineage>
</organism>
<feature type="region of interest" description="Disordered" evidence="1">
    <location>
        <begin position="60"/>
        <end position="88"/>
    </location>
</feature>
<dbReference type="SMART" id="SM00386">
    <property type="entry name" value="HAT"/>
    <property type="match status" value="4"/>
</dbReference>
<evidence type="ECO:0000256" key="1">
    <source>
        <dbReference type="SAM" id="MobiDB-lite"/>
    </source>
</evidence>
<dbReference type="PANTHER" id="PTHR26312:SF217">
    <property type="entry name" value="N-ACETYLGLUCOSAMINE TRANSFERASE, OGT PROTEIN, PUTATIVE-RELATED"/>
    <property type="match status" value="1"/>
</dbReference>
<dbReference type="PANTHER" id="PTHR26312">
    <property type="entry name" value="TETRATRICOPEPTIDE REPEAT PROTEIN 5"/>
    <property type="match status" value="1"/>
</dbReference>
<dbReference type="Gene3D" id="1.25.40.10">
    <property type="entry name" value="Tetratricopeptide repeat domain"/>
    <property type="match status" value="2"/>
</dbReference>
<dbReference type="InterPro" id="IPR011990">
    <property type="entry name" value="TPR-like_helical_dom_sf"/>
</dbReference>
<reference evidence="3" key="1">
    <citation type="journal article" date="2019" name="Gigascience">
        <title>De novo genome assembly of the endangered Acer yangbiense, a plant species with extremely small populations endemic to Yunnan Province, China.</title>
        <authorList>
            <person name="Yang J."/>
            <person name="Wariss H.M."/>
            <person name="Tao L."/>
            <person name="Zhang R."/>
            <person name="Yun Q."/>
            <person name="Hollingsworth P."/>
            <person name="Dao Z."/>
            <person name="Luo G."/>
            <person name="Guo H."/>
            <person name="Ma Y."/>
            <person name="Sun W."/>
        </authorList>
    </citation>
    <scope>NUCLEOTIDE SEQUENCE [LARGE SCALE GENOMIC DNA]</scope>
    <source>
        <strain evidence="3">cv. br00</strain>
    </source>
</reference>
<gene>
    <name evidence="2" type="ORF">DKX38_013260</name>
</gene>
<dbReference type="AlphaFoldDB" id="A0A5N5LRA7"/>
<comment type="caution">
    <text evidence="2">The sequence shown here is derived from an EMBL/GenBank/DDBJ whole genome shotgun (WGS) entry which is preliminary data.</text>
</comment>
<dbReference type="GO" id="GO:0006396">
    <property type="term" value="P:RNA processing"/>
    <property type="evidence" value="ECO:0007669"/>
    <property type="project" value="InterPro"/>
</dbReference>
<evidence type="ECO:0000313" key="2">
    <source>
        <dbReference type="EMBL" id="KAB5545148.1"/>
    </source>
</evidence>
<keyword evidence="3" id="KW-1185">Reference proteome</keyword>
<feature type="region of interest" description="Disordered" evidence="1">
    <location>
        <begin position="1"/>
        <end position="40"/>
    </location>
</feature>
<feature type="compositionally biased region" description="Low complexity" evidence="1">
    <location>
        <begin position="62"/>
        <end position="72"/>
    </location>
</feature>
<dbReference type="EMBL" id="VDCV01000008">
    <property type="protein sequence ID" value="KAB5545148.1"/>
    <property type="molecule type" value="Genomic_DNA"/>
</dbReference>
<protein>
    <submittedName>
        <fullName evidence="2">Uncharacterized protein</fullName>
    </submittedName>
</protein>
<dbReference type="InterPro" id="IPR003107">
    <property type="entry name" value="HAT"/>
</dbReference>